<name>A0ABT7IWM4_9ACTN</name>
<evidence type="ECO:0000313" key="2">
    <source>
        <dbReference type="Proteomes" id="UP001241926"/>
    </source>
</evidence>
<gene>
    <name evidence="1" type="ORF">QNN03_05170</name>
</gene>
<evidence type="ECO:0000313" key="1">
    <source>
        <dbReference type="EMBL" id="MDL2075823.1"/>
    </source>
</evidence>
<protein>
    <submittedName>
        <fullName evidence="1">Uncharacterized protein</fullName>
    </submittedName>
</protein>
<accession>A0ABT7IWM4</accession>
<organism evidence="1 2">
    <name type="scientific">Streptomyces fuscus</name>
    <dbReference type="NCBI Taxonomy" id="3048495"/>
    <lineage>
        <taxon>Bacteria</taxon>
        <taxon>Bacillati</taxon>
        <taxon>Actinomycetota</taxon>
        <taxon>Actinomycetes</taxon>
        <taxon>Kitasatosporales</taxon>
        <taxon>Streptomycetaceae</taxon>
        <taxon>Streptomyces</taxon>
    </lineage>
</organism>
<keyword evidence="2" id="KW-1185">Reference proteome</keyword>
<dbReference type="RefSeq" id="WP_141689561.1">
    <property type="nucleotide sequence ID" value="NZ_JASJUS010000003.1"/>
</dbReference>
<proteinExistence type="predicted"/>
<comment type="caution">
    <text evidence="1">The sequence shown here is derived from an EMBL/GenBank/DDBJ whole genome shotgun (WGS) entry which is preliminary data.</text>
</comment>
<reference evidence="1 2" key="1">
    <citation type="submission" date="2023-05" db="EMBL/GenBank/DDBJ databases">
        <title>Streptomyces fuscus sp. nov., a brown-black pigment producing actinomyces isolated from dry sand of Sea duck farm.</title>
        <authorList>
            <person name="Xie J."/>
            <person name="Shen N."/>
        </authorList>
    </citation>
    <scope>NUCLEOTIDE SEQUENCE [LARGE SCALE GENOMIC DNA]</scope>
    <source>
        <strain evidence="1 2">GXMU-J15</strain>
    </source>
</reference>
<sequence length="65" mass="6990">MEIISPDIPERLAFIDLVLLAEPGEQIDPVDFPPVGSSIEAVTVDIMPDGELRLDATPSAVRSCK</sequence>
<dbReference type="Proteomes" id="UP001241926">
    <property type="component" value="Unassembled WGS sequence"/>
</dbReference>
<dbReference type="EMBL" id="JASJUS010000003">
    <property type="protein sequence ID" value="MDL2075823.1"/>
    <property type="molecule type" value="Genomic_DNA"/>
</dbReference>